<feature type="region of interest" description="Disordered" evidence="10">
    <location>
        <begin position="1"/>
        <end position="28"/>
    </location>
</feature>
<dbReference type="Pfam" id="PF00664">
    <property type="entry name" value="ABC_membrane"/>
    <property type="match status" value="1"/>
</dbReference>
<evidence type="ECO:0000259" key="13">
    <source>
        <dbReference type="PROSITE" id="PS50929"/>
    </source>
</evidence>
<dbReference type="InterPro" id="IPR011527">
    <property type="entry name" value="ABC1_TM_dom"/>
</dbReference>
<dbReference type="SUPFAM" id="SSF52540">
    <property type="entry name" value="P-loop containing nucleoside triphosphate hydrolases"/>
    <property type="match status" value="1"/>
</dbReference>
<feature type="transmembrane region" description="Helical" evidence="11">
    <location>
        <begin position="236"/>
        <end position="257"/>
    </location>
</feature>
<dbReference type="SMART" id="SM00382">
    <property type="entry name" value="AAA"/>
    <property type="match status" value="1"/>
</dbReference>
<dbReference type="SUPFAM" id="SSF90123">
    <property type="entry name" value="ABC transporter transmembrane region"/>
    <property type="match status" value="1"/>
</dbReference>
<evidence type="ECO:0000256" key="3">
    <source>
        <dbReference type="ARBA" id="ARBA00022448"/>
    </source>
</evidence>
<dbReference type="VEuPathDB" id="AmoebaDB:KM1_255390"/>
<evidence type="ECO:0000256" key="6">
    <source>
        <dbReference type="ARBA" id="ARBA00022741"/>
    </source>
</evidence>
<dbReference type="GO" id="GO:0016020">
    <property type="term" value="C:membrane"/>
    <property type="evidence" value="ECO:0007669"/>
    <property type="project" value="UniProtKB-SubCell"/>
</dbReference>
<dbReference type="CDD" id="cd18579">
    <property type="entry name" value="ABC_6TM_ABCC_D1"/>
    <property type="match status" value="1"/>
</dbReference>
<dbReference type="PANTHER" id="PTHR24223:SF456">
    <property type="entry name" value="MULTIDRUG RESISTANCE-ASSOCIATED PROTEIN LETHAL(2)03659"/>
    <property type="match status" value="1"/>
</dbReference>
<dbReference type="VEuPathDB" id="AmoebaDB:EHI8A_160030"/>
<feature type="transmembrane region" description="Helical" evidence="11">
    <location>
        <begin position="166"/>
        <end position="189"/>
    </location>
</feature>
<dbReference type="GO" id="GO:0005524">
    <property type="term" value="F:ATP binding"/>
    <property type="evidence" value="ECO:0007669"/>
    <property type="project" value="UniProtKB-KW"/>
</dbReference>
<feature type="region of interest" description="Disordered" evidence="10">
    <location>
        <begin position="683"/>
        <end position="762"/>
    </location>
</feature>
<dbReference type="VEuPathDB" id="AmoebaDB:KM1_231670"/>
<keyword evidence="6" id="KW-0547">Nucleotide-binding</keyword>
<dbReference type="eggNOG" id="KOG0054">
    <property type="taxonomic scope" value="Eukaryota"/>
</dbReference>
<proteinExistence type="inferred from homology"/>
<feature type="transmembrane region" description="Helical" evidence="11">
    <location>
        <begin position="263"/>
        <end position="289"/>
    </location>
</feature>
<dbReference type="Pfam" id="PF00005">
    <property type="entry name" value="ABC_tran"/>
    <property type="match status" value="1"/>
</dbReference>
<feature type="compositionally biased region" description="Basic and acidic residues" evidence="10">
    <location>
        <begin position="683"/>
        <end position="704"/>
    </location>
</feature>
<evidence type="ECO:0008006" key="16">
    <source>
        <dbReference type="Google" id="ProtNLM"/>
    </source>
</evidence>
<keyword evidence="7" id="KW-0067">ATP-binding</keyword>
<dbReference type="VEuPathDB" id="AmoebaDB:EHI7A_038990"/>
<dbReference type="VEuPathDB" id="AmoebaDB:EHI5A_177270"/>
<gene>
    <name evidence="14" type="ORF">CL6EHI_060870</name>
</gene>
<reference evidence="14 15" key="1">
    <citation type="submission" date="2016-05" db="EMBL/GenBank/DDBJ databases">
        <title>First whole genome sequencing of Entamoeba histolytica HM1:IMSS-clone-6.</title>
        <authorList>
            <person name="Mukherjee Avik.K."/>
            <person name="Izumyama S."/>
            <person name="Nakada-Tsukui K."/>
            <person name="Nozaki T."/>
        </authorList>
    </citation>
    <scope>NUCLEOTIDE SEQUENCE [LARGE SCALE GENOMIC DNA]</scope>
    <source>
        <strain evidence="14 15">HM1:IMSS clone 6</strain>
    </source>
</reference>
<dbReference type="VEuPathDB" id="AmoebaDB:KM1_326080"/>
<dbReference type="InterPro" id="IPR050173">
    <property type="entry name" value="ABC_transporter_C-like"/>
</dbReference>
<dbReference type="VEuPathDB" id="AmoebaDB:EHI7A_142670"/>
<evidence type="ECO:0000256" key="1">
    <source>
        <dbReference type="ARBA" id="ARBA00004141"/>
    </source>
</evidence>
<dbReference type="VEuPathDB" id="AmoebaDB:EHI_060870"/>
<name>A0A175JYI5_ENTHI</name>
<dbReference type="FunFam" id="1.20.1560.10:FF:000149">
    <property type="entry name" value="ATP-binding cassette protein, putative"/>
    <property type="match status" value="1"/>
</dbReference>
<evidence type="ECO:0000259" key="12">
    <source>
        <dbReference type="PROSITE" id="PS50893"/>
    </source>
</evidence>
<comment type="subcellular location">
    <subcellularLocation>
        <location evidence="1">Membrane</location>
        <topology evidence="1">Multi-pass membrane protein</topology>
    </subcellularLocation>
</comment>
<keyword evidence="8 11" id="KW-1133">Transmembrane helix</keyword>
<dbReference type="EMBL" id="BDEQ01000001">
    <property type="protein sequence ID" value="GAT98394.1"/>
    <property type="molecule type" value="Genomic_DNA"/>
</dbReference>
<dbReference type="CDD" id="cd03244">
    <property type="entry name" value="ABCC_MRP_domain2"/>
    <property type="match status" value="1"/>
</dbReference>
<feature type="compositionally biased region" description="Polar residues" evidence="10">
    <location>
        <begin position="9"/>
        <end position="23"/>
    </location>
</feature>
<comment type="caution">
    <text evidence="14">The sequence shown here is derived from an EMBL/GenBank/DDBJ whole genome shotgun (WGS) entry which is preliminary data.</text>
</comment>
<dbReference type="InterPro" id="IPR027417">
    <property type="entry name" value="P-loop_NTPase"/>
</dbReference>
<dbReference type="VEuPathDB" id="AmoebaDB:EHI8A_037850"/>
<sequence>MKALHSSDKSQSNSEGNEVQQSSDSKEIEMTAFEVDEGYVEEEIEPLHKKHPNCCQIAFMQRAPKYIRKGRKGSLNVKEIGQLPHTLDIEMTHKKITKCWEKEIEKHPKSPSLLRTLFRMEWGHFLICFIAIMISQLSTLVIPAIIQFMVEWVAEDEPETWKGVVYLLVIAFMQILTSFCFQLSIKWIFVLSLRLRNGLISMIYEKSLKLNSASIEETGKLVNLMSNDAMLFVEQLPLVITGSCAPVLFLIVCIILLCIITYWAFIPIGVCLVFVSVNTISGKMIGFFFRKTQSATDKRLNFLGEILRSIKFIKYNAWEEPLHKRLRKLRTKELWCMGGTMSARSTLVTLMLELILKVKGGIESGVAGVALMNITTLGGFITDFSQNILEVDIVMQSVERVLVLKDIPVEETKEKKRKYQEIPEDWPKEGKIELKGYQFRYREGLPLVLKGVDAVINDKEKIGIVGRTGSGKSTMMAGLFRIEEPAGGSILVDGIDTTTIPMHTLRSRMCILPQEATMFSGTIRENLDPTFQKSDEEMKHVLELVNVNKELDYIVTENGENFSLGERQMICMARALLKGAKILIMDEATASIDIQTDIMIQEMVRKNFKKCTTLTIAHRLHSIMDSNRVMVFDDGHLMEMDTPINLIEQETTIFNNLVQQSGCAEELKRLAKGEASIAETLKAEDAKKKKQENESSDSTEKPTELIDLNTPSASPMPLDGTVTNKDKSPLLNLNTPTVSPLPQHVNDKSESVSEGSNNSSSK</sequence>
<dbReference type="PROSITE" id="PS50893">
    <property type="entry name" value="ABC_TRANSPORTER_2"/>
    <property type="match status" value="1"/>
</dbReference>
<dbReference type="InterPro" id="IPR003439">
    <property type="entry name" value="ABC_transporter-like_ATP-bd"/>
</dbReference>
<feature type="domain" description="ABC transmembrane type-1" evidence="13">
    <location>
        <begin position="126"/>
        <end position="334"/>
    </location>
</feature>
<dbReference type="InterPro" id="IPR036640">
    <property type="entry name" value="ABC1_TM_sf"/>
</dbReference>
<dbReference type="InterPro" id="IPR017871">
    <property type="entry name" value="ABC_transporter-like_CS"/>
</dbReference>
<dbReference type="Gene3D" id="1.20.1560.10">
    <property type="entry name" value="ABC transporter type 1, transmembrane domain"/>
    <property type="match status" value="1"/>
</dbReference>
<evidence type="ECO:0000313" key="15">
    <source>
        <dbReference type="Proteomes" id="UP000078387"/>
    </source>
</evidence>
<dbReference type="PROSITE" id="PS50929">
    <property type="entry name" value="ABC_TM1F"/>
    <property type="match status" value="1"/>
</dbReference>
<evidence type="ECO:0000256" key="5">
    <source>
        <dbReference type="ARBA" id="ARBA00022737"/>
    </source>
</evidence>
<evidence type="ECO:0000313" key="14">
    <source>
        <dbReference type="EMBL" id="GAT98394.1"/>
    </source>
</evidence>
<feature type="compositionally biased region" description="Polar residues" evidence="10">
    <location>
        <begin position="731"/>
        <end position="740"/>
    </location>
</feature>
<keyword evidence="5" id="KW-0677">Repeat</keyword>
<organism evidence="14 15">
    <name type="scientific">Entamoeba histolytica</name>
    <dbReference type="NCBI Taxonomy" id="5759"/>
    <lineage>
        <taxon>Eukaryota</taxon>
        <taxon>Amoebozoa</taxon>
        <taxon>Evosea</taxon>
        <taxon>Archamoebae</taxon>
        <taxon>Mastigamoebida</taxon>
        <taxon>Entamoebidae</taxon>
        <taxon>Entamoeba</taxon>
    </lineage>
</organism>
<keyword evidence="3" id="KW-0813">Transport</keyword>
<dbReference type="GO" id="GO:0140359">
    <property type="term" value="F:ABC-type transporter activity"/>
    <property type="evidence" value="ECO:0007669"/>
    <property type="project" value="InterPro"/>
</dbReference>
<evidence type="ECO:0000256" key="7">
    <source>
        <dbReference type="ARBA" id="ARBA00022840"/>
    </source>
</evidence>
<comment type="similarity">
    <text evidence="2">Belongs to the ABC transporter superfamily. ABCC family. Conjugate transporter (TC 3.A.1.208) subfamily.</text>
</comment>
<dbReference type="PANTHER" id="PTHR24223">
    <property type="entry name" value="ATP-BINDING CASSETTE SUB-FAMILY C"/>
    <property type="match status" value="1"/>
</dbReference>
<keyword evidence="9 11" id="KW-0472">Membrane</keyword>
<evidence type="ECO:0000256" key="8">
    <source>
        <dbReference type="ARBA" id="ARBA00022989"/>
    </source>
</evidence>
<dbReference type="InterPro" id="IPR044746">
    <property type="entry name" value="ABCC_6TM_D1"/>
</dbReference>
<keyword evidence="4 11" id="KW-0812">Transmembrane</keyword>
<dbReference type="Gene3D" id="3.40.50.300">
    <property type="entry name" value="P-loop containing nucleotide triphosphate hydrolases"/>
    <property type="match status" value="1"/>
</dbReference>
<evidence type="ECO:0000256" key="4">
    <source>
        <dbReference type="ARBA" id="ARBA00022692"/>
    </source>
</evidence>
<dbReference type="GO" id="GO:0016887">
    <property type="term" value="F:ATP hydrolysis activity"/>
    <property type="evidence" value="ECO:0007669"/>
    <property type="project" value="InterPro"/>
</dbReference>
<accession>A0A175JYI5</accession>
<dbReference type="PROSITE" id="PS00211">
    <property type="entry name" value="ABC_TRANSPORTER_1"/>
    <property type="match status" value="1"/>
</dbReference>
<dbReference type="Proteomes" id="UP000078387">
    <property type="component" value="Unassembled WGS sequence"/>
</dbReference>
<dbReference type="InterPro" id="IPR003593">
    <property type="entry name" value="AAA+_ATPase"/>
</dbReference>
<dbReference type="FunFam" id="3.40.50.300:FF:002696">
    <property type="entry name" value="ATP-binding cassette protein, putative"/>
    <property type="match status" value="1"/>
</dbReference>
<feature type="transmembrane region" description="Helical" evidence="11">
    <location>
        <begin position="125"/>
        <end position="146"/>
    </location>
</feature>
<evidence type="ECO:0000256" key="9">
    <source>
        <dbReference type="ARBA" id="ARBA00023136"/>
    </source>
</evidence>
<protein>
    <recommendedName>
        <fullName evidence="16">ATP-binding cassette protein</fullName>
    </recommendedName>
</protein>
<evidence type="ECO:0000256" key="10">
    <source>
        <dbReference type="SAM" id="MobiDB-lite"/>
    </source>
</evidence>
<evidence type="ECO:0000256" key="11">
    <source>
        <dbReference type="SAM" id="Phobius"/>
    </source>
</evidence>
<feature type="compositionally biased region" description="Low complexity" evidence="10">
    <location>
        <begin position="752"/>
        <end position="762"/>
    </location>
</feature>
<feature type="domain" description="ABC transporter" evidence="12">
    <location>
        <begin position="432"/>
        <end position="659"/>
    </location>
</feature>
<dbReference type="AlphaFoldDB" id="A0A175JYI5"/>
<evidence type="ECO:0000256" key="2">
    <source>
        <dbReference type="ARBA" id="ARBA00009726"/>
    </source>
</evidence>